<protein>
    <submittedName>
        <fullName evidence="1">Uncharacterized protein</fullName>
    </submittedName>
</protein>
<proteinExistence type="predicted"/>
<dbReference type="PROSITE" id="PS51257">
    <property type="entry name" value="PROKAR_LIPOPROTEIN"/>
    <property type="match status" value="1"/>
</dbReference>
<sequence>MTAPRSQRLLRHLFAVLAFAAAFGVSGCFNPFAPLVSTQRVASTQAPIPSSPTGVVKLFEWCWQNRDLSRYEEIFTDDYRFTFAEGDSAGQPYRQTPYTRETELTNVGGLFNGSEDRLAAKSIQLTLDKTMISLPDPRPGKDPKWHRSIRTHVDLTVDLDLGGGSVDKQIVTGNALFFLVRGDSAAIPQELADRGFVRDSTRWWIERWEDETLQVGSSGAIAELTRAGRGTQPFVVLPPRQVSFGQVKVEAGR</sequence>
<reference evidence="1" key="1">
    <citation type="submission" date="2020-07" db="EMBL/GenBank/DDBJ databases">
        <title>Huge and variable diversity of episymbiotic CPR bacteria and DPANN archaea in groundwater ecosystems.</title>
        <authorList>
            <person name="He C.Y."/>
            <person name="Keren R."/>
            <person name="Whittaker M."/>
            <person name="Farag I.F."/>
            <person name="Doudna J."/>
            <person name="Cate J.H.D."/>
            <person name="Banfield J.F."/>
        </authorList>
    </citation>
    <scope>NUCLEOTIDE SEQUENCE</scope>
    <source>
        <strain evidence="1">NC_groundwater_1813_Pr3_B-0.1um_71_17</strain>
    </source>
</reference>
<organism evidence="1 2">
    <name type="scientific">Eiseniibacteriota bacterium</name>
    <dbReference type="NCBI Taxonomy" id="2212470"/>
    <lineage>
        <taxon>Bacteria</taxon>
        <taxon>Candidatus Eiseniibacteriota</taxon>
    </lineage>
</organism>
<comment type="caution">
    <text evidence="1">The sequence shown here is derived from an EMBL/GenBank/DDBJ whole genome shotgun (WGS) entry which is preliminary data.</text>
</comment>
<dbReference type="AlphaFoldDB" id="A0A933WC30"/>
<dbReference type="Proteomes" id="UP000696931">
    <property type="component" value="Unassembled WGS sequence"/>
</dbReference>
<evidence type="ECO:0000313" key="2">
    <source>
        <dbReference type="Proteomes" id="UP000696931"/>
    </source>
</evidence>
<evidence type="ECO:0000313" key="1">
    <source>
        <dbReference type="EMBL" id="MBI5170894.1"/>
    </source>
</evidence>
<gene>
    <name evidence="1" type="ORF">HZA61_15500</name>
</gene>
<name>A0A933WC30_UNCEI</name>
<accession>A0A933WC30</accession>
<dbReference type="EMBL" id="JACRIW010000112">
    <property type="protein sequence ID" value="MBI5170894.1"/>
    <property type="molecule type" value="Genomic_DNA"/>
</dbReference>